<organism evidence="2 3">
    <name type="scientific">Trifolium medium</name>
    <dbReference type="NCBI Taxonomy" id="97028"/>
    <lineage>
        <taxon>Eukaryota</taxon>
        <taxon>Viridiplantae</taxon>
        <taxon>Streptophyta</taxon>
        <taxon>Embryophyta</taxon>
        <taxon>Tracheophyta</taxon>
        <taxon>Spermatophyta</taxon>
        <taxon>Magnoliopsida</taxon>
        <taxon>eudicotyledons</taxon>
        <taxon>Gunneridae</taxon>
        <taxon>Pentapetalae</taxon>
        <taxon>rosids</taxon>
        <taxon>fabids</taxon>
        <taxon>Fabales</taxon>
        <taxon>Fabaceae</taxon>
        <taxon>Papilionoideae</taxon>
        <taxon>50 kb inversion clade</taxon>
        <taxon>NPAAA clade</taxon>
        <taxon>Hologalegina</taxon>
        <taxon>IRL clade</taxon>
        <taxon>Trifolieae</taxon>
        <taxon>Trifolium</taxon>
    </lineage>
</organism>
<evidence type="ECO:0000256" key="1">
    <source>
        <dbReference type="SAM" id="MobiDB-lite"/>
    </source>
</evidence>
<dbReference type="AlphaFoldDB" id="A0A392UF56"/>
<evidence type="ECO:0000313" key="2">
    <source>
        <dbReference type="EMBL" id="MCI71046.1"/>
    </source>
</evidence>
<dbReference type="EMBL" id="LXQA010788448">
    <property type="protein sequence ID" value="MCI71046.1"/>
    <property type="molecule type" value="Genomic_DNA"/>
</dbReference>
<sequence>MEQNQESAPESVAIPDVTTTEGGKLVGVNTCSNDKNHDCDDSHLETDFVSVVVKDARASDDQD</sequence>
<evidence type="ECO:0000313" key="3">
    <source>
        <dbReference type="Proteomes" id="UP000265520"/>
    </source>
</evidence>
<feature type="region of interest" description="Disordered" evidence="1">
    <location>
        <begin position="1"/>
        <end position="22"/>
    </location>
</feature>
<feature type="non-terminal residue" evidence="2">
    <location>
        <position position="63"/>
    </location>
</feature>
<keyword evidence="3" id="KW-1185">Reference proteome</keyword>
<dbReference type="Proteomes" id="UP000265520">
    <property type="component" value="Unassembled WGS sequence"/>
</dbReference>
<name>A0A392UF56_9FABA</name>
<protein>
    <submittedName>
        <fullName evidence="2">Uncharacterized protein</fullName>
    </submittedName>
</protein>
<proteinExistence type="predicted"/>
<comment type="caution">
    <text evidence="2">The sequence shown here is derived from an EMBL/GenBank/DDBJ whole genome shotgun (WGS) entry which is preliminary data.</text>
</comment>
<reference evidence="2 3" key="1">
    <citation type="journal article" date="2018" name="Front. Plant Sci.">
        <title>Red Clover (Trifolium pratense) and Zigzag Clover (T. medium) - A Picture of Genomic Similarities and Differences.</title>
        <authorList>
            <person name="Dluhosova J."/>
            <person name="Istvanek J."/>
            <person name="Nedelnik J."/>
            <person name="Repkova J."/>
        </authorList>
    </citation>
    <scope>NUCLEOTIDE SEQUENCE [LARGE SCALE GENOMIC DNA]</scope>
    <source>
        <strain evidence="3">cv. 10/8</strain>
        <tissue evidence="2">Leaf</tissue>
    </source>
</reference>
<accession>A0A392UF56</accession>